<evidence type="ECO:0000256" key="5">
    <source>
        <dbReference type="ARBA" id="ARBA00023235"/>
    </source>
</evidence>
<dbReference type="InterPro" id="IPR041707">
    <property type="entry name" value="Pus3-like"/>
</dbReference>
<dbReference type="SUPFAM" id="SSF55120">
    <property type="entry name" value="Pseudouridine synthase"/>
    <property type="match status" value="1"/>
</dbReference>
<feature type="domain" description="Pseudouridine synthase I TruA alpha/beta" evidence="14">
    <location>
        <begin position="257"/>
        <end position="375"/>
    </location>
</feature>
<comment type="similarity">
    <text evidence="2">Belongs to the tRNA pseudouridine synthase TruA family.</text>
</comment>
<evidence type="ECO:0000256" key="7">
    <source>
        <dbReference type="ARBA" id="ARBA00050420"/>
    </source>
</evidence>
<dbReference type="InterPro" id="IPR020095">
    <property type="entry name" value="PsdUridine_synth_TruA_C"/>
</dbReference>
<dbReference type="CDD" id="cd02569">
    <property type="entry name" value="PseudoU_synth_ScPus3"/>
    <property type="match status" value="1"/>
</dbReference>
<dbReference type="GO" id="GO:0005737">
    <property type="term" value="C:cytoplasm"/>
    <property type="evidence" value="ECO:0007669"/>
    <property type="project" value="TreeGrafter"/>
</dbReference>
<sequence length="526" mass="61088">MAENDTDRNQIEKLLQRVQELEQEVQRLKKEQDNIKDSTVREVSSGSGKAKRAFDFNAHGKRHVALRIAYLGWGYQGFASQENTNNTIEEKLFDALTKTRLVESRQTSNYHRCGRTDKGVSAFGQVISLDLRSQFPRGRDSEVLNLKDEANDAAKEIRYTHILNRVLPPDILISLDLRSQFPRGRDSEVLNLKDEANDAAKEIRYTHILNRVLPPDIRILAWAPVEPNFSARFSCLERTYRYFFPRADLDIITMNFAAQKYVGTHDFRNLCKMDVANGVINFQRTILSAQVQLVSQSLGEERWQEPFQLCQFEVIGQAFLYHQVRCMMAILFLIGQGLEKPEIIDELLNIERNPQKPQYSMAVEFPLVLYDCKFENITWIYDQEVQEYNITHLQQLWANHAVKTHMLYSMLHGLDSVVLPCETGPKMDGTIEWRDIKPSVIKQTSAFVEGVKMRTYRPLMDRPKCQGLESRIQHFVRRGRIEHPHLFHKEETKAKRDCNDTLEEENTVLEKPTKRVCIDAEIKSII</sequence>
<dbReference type="EC" id="5.4.99.45" evidence="8"/>
<evidence type="ECO:0000256" key="6">
    <source>
        <dbReference type="ARBA" id="ARBA00023242"/>
    </source>
</evidence>
<evidence type="ECO:0000256" key="2">
    <source>
        <dbReference type="ARBA" id="ARBA00009375"/>
    </source>
</evidence>
<dbReference type="InterPro" id="IPR020094">
    <property type="entry name" value="TruA/RsuA/RluB/E/F_N"/>
</dbReference>
<evidence type="ECO:0000313" key="15">
    <source>
        <dbReference type="EMBL" id="MBZ3883271.1"/>
    </source>
</evidence>
<dbReference type="Gene3D" id="3.30.70.580">
    <property type="entry name" value="Pseudouridine synthase I, catalytic domain, N-terminal subdomain"/>
    <property type="match status" value="1"/>
</dbReference>
<accession>A0AA41N3Z7</accession>
<keyword evidence="3" id="KW-0819">tRNA processing</keyword>
<comment type="caution">
    <text evidence="15">The sequence shown here is derived from an EMBL/GenBank/DDBJ whole genome shotgun (WGS) entry which is preliminary data.</text>
</comment>
<dbReference type="EMBL" id="JAATJV010386021">
    <property type="protein sequence ID" value="MBZ3883271.1"/>
    <property type="molecule type" value="Genomic_DNA"/>
</dbReference>
<feature type="coiled-coil region" evidence="13">
    <location>
        <begin position="4"/>
        <end position="41"/>
    </location>
</feature>
<keyword evidence="16" id="KW-1185">Reference proteome</keyword>
<dbReference type="GO" id="GO:0003723">
    <property type="term" value="F:RNA binding"/>
    <property type="evidence" value="ECO:0007669"/>
    <property type="project" value="InterPro"/>
</dbReference>
<name>A0AA41N3Z7_SCICA</name>
<evidence type="ECO:0000256" key="8">
    <source>
        <dbReference type="ARBA" id="ARBA00066567"/>
    </source>
</evidence>
<dbReference type="GO" id="GO:1990481">
    <property type="term" value="P:mRNA pseudouridine synthesis"/>
    <property type="evidence" value="ECO:0007669"/>
    <property type="project" value="TreeGrafter"/>
</dbReference>
<keyword evidence="6" id="KW-0539">Nucleus</keyword>
<evidence type="ECO:0000256" key="9">
    <source>
        <dbReference type="ARBA" id="ARBA00074242"/>
    </source>
</evidence>
<evidence type="ECO:0000259" key="14">
    <source>
        <dbReference type="Pfam" id="PF01416"/>
    </source>
</evidence>
<keyword evidence="13" id="KW-0175">Coiled coil</keyword>
<organism evidence="15 16">
    <name type="scientific">Sciurus carolinensis</name>
    <name type="common">Eastern gray squirrel</name>
    <dbReference type="NCBI Taxonomy" id="30640"/>
    <lineage>
        <taxon>Eukaryota</taxon>
        <taxon>Metazoa</taxon>
        <taxon>Chordata</taxon>
        <taxon>Craniata</taxon>
        <taxon>Vertebrata</taxon>
        <taxon>Euteleostomi</taxon>
        <taxon>Mammalia</taxon>
        <taxon>Eutheria</taxon>
        <taxon>Euarchontoglires</taxon>
        <taxon>Glires</taxon>
        <taxon>Rodentia</taxon>
        <taxon>Sciuromorpha</taxon>
        <taxon>Sciuridae</taxon>
        <taxon>Sciurinae</taxon>
        <taxon>Sciurini</taxon>
        <taxon>Sciurus</taxon>
    </lineage>
</organism>
<dbReference type="Gene3D" id="3.30.70.660">
    <property type="entry name" value="Pseudouridine synthase I, catalytic domain, C-terminal subdomain"/>
    <property type="match status" value="1"/>
</dbReference>
<evidence type="ECO:0000256" key="4">
    <source>
        <dbReference type="ARBA" id="ARBA00022990"/>
    </source>
</evidence>
<dbReference type="InterPro" id="IPR020097">
    <property type="entry name" value="PsdUridine_synth_TruA_a/b_dom"/>
</dbReference>
<evidence type="ECO:0000313" key="16">
    <source>
        <dbReference type="Proteomes" id="UP001166674"/>
    </source>
</evidence>
<dbReference type="FunFam" id="3.30.70.660:FF:000005">
    <property type="entry name" value="tRNA pseudouridine synthase"/>
    <property type="match status" value="1"/>
</dbReference>
<evidence type="ECO:0000256" key="11">
    <source>
        <dbReference type="ARBA" id="ARBA00079075"/>
    </source>
</evidence>
<dbReference type="PANTHER" id="PTHR11142">
    <property type="entry name" value="PSEUDOURIDYLATE SYNTHASE"/>
    <property type="match status" value="1"/>
</dbReference>
<keyword evidence="5" id="KW-0413">Isomerase</keyword>
<dbReference type="GO" id="GO:0031119">
    <property type="term" value="P:tRNA pseudouridine synthesis"/>
    <property type="evidence" value="ECO:0007669"/>
    <property type="project" value="TreeGrafter"/>
</dbReference>
<reference evidence="15" key="1">
    <citation type="submission" date="2020-03" db="EMBL/GenBank/DDBJ databases">
        <title>Studies in the Genomics of Life Span.</title>
        <authorList>
            <person name="Glass D."/>
        </authorList>
    </citation>
    <scope>NUCLEOTIDE SEQUENCE</scope>
    <source>
        <strain evidence="15">SUZIE</strain>
        <tissue evidence="15">Muscle</tissue>
    </source>
</reference>
<keyword evidence="4" id="KW-0007">Acetylation</keyword>
<dbReference type="PANTHER" id="PTHR11142:SF5">
    <property type="entry name" value="TRNA PSEUDOURIDINE(38_39) SYNTHASE"/>
    <property type="match status" value="1"/>
</dbReference>
<dbReference type="AlphaFoldDB" id="A0AA41N3Z7"/>
<dbReference type="HAMAP" id="MF_00171">
    <property type="entry name" value="TruA"/>
    <property type="match status" value="1"/>
</dbReference>
<comment type="subcellular location">
    <subcellularLocation>
        <location evidence="1">Nucleus</location>
    </subcellularLocation>
</comment>
<evidence type="ECO:0000256" key="12">
    <source>
        <dbReference type="ARBA" id="ARBA00080861"/>
    </source>
</evidence>
<evidence type="ECO:0000256" key="3">
    <source>
        <dbReference type="ARBA" id="ARBA00022694"/>
    </source>
</evidence>
<dbReference type="InterPro" id="IPR001406">
    <property type="entry name" value="PsdUridine_synth_TruA"/>
</dbReference>
<evidence type="ECO:0000256" key="13">
    <source>
        <dbReference type="SAM" id="Coils"/>
    </source>
</evidence>
<gene>
    <name evidence="15" type="ORF">SUZIE_172105</name>
</gene>
<evidence type="ECO:0000256" key="1">
    <source>
        <dbReference type="ARBA" id="ARBA00004123"/>
    </source>
</evidence>
<comment type="catalytic activity">
    <reaction evidence="7">
        <text>uridine(38/39) in tRNA = pseudouridine(38/39) in tRNA</text>
        <dbReference type="Rhea" id="RHEA:42564"/>
        <dbReference type="Rhea" id="RHEA-COMP:10117"/>
        <dbReference type="Rhea" id="RHEA-COMP:10118"/>
        <dbReference type="ChEBI" id="CHEBI:65314"/>
        <dbReference type="ChEBI" id="CHEBI:65315"/>
        <dbReference type="EC" id="5.4.99.45"/>
    </reaction>
</comment>
<evidence type="ECO:0000256" key="10">
    <source>
        <dbReference type="ARBA" id="ARBA00075152"/>
    </source>
</evidence>
<dbReference type="GO" id="GO:0160154">
    <property type="term" value="F:tRNA pseudouridine(38/39) synthase activity"/>
    <property type="evidence" value="ECO:0007669"/>
    <property type="project" value="UniProtKB-EC"/>
</dbReference>
<dbReference type="FunFam" id="3.30.70.580:FF:000007">
    <property type="entry name" value="tRNA pseudouridine synthase"/>
    <property type="match status" value="1"/>
</dbReference>
<protein>
    <recommendedName>
        <fullName evidence="9">tRNA pseudouridine(38/39) synthase</fullName>
        <ecNumber evidence="8">5.4.99.45</ecNumber>
    </recommendedName>
    <alternativeName>
        <fullName evidence="10">tRNA pseudouridine synthase 3</fullName>
    </alternativeName>
    <alternativeName>
        <fullName evidence="11">tRNA pseudouridylate synthase 3</fullName>
    </alternativeName>
    <alternativeName>
        <fullName evidence="12">tRNA-uridine isomerase 3</fullName>
    </alternativeName>
</protein>
<dbReference type="Proteomes" id="UP001166674">
    <property type="component" value="Unassembled WGS sequence"/>
</dbReference>
<proteinExistence type="inferred from homology"/>
<dbReference type="Pfam" id="PF01416">
    <property type="entry name" value="PseudoU_synth_1"/>
    <property type="match status" value="1"/>
</dbReference>
<dbReference type="InterPro" id="IPR020103">
    <property type="entry name" value="PsdUridine_synth_cat_dom_sf"/>
</dbReference>
<dbReference type="GO" id="GO:0005634">
    <property type="term" value="C:nucleus"/>
    <property type="evidence" value="ECO:0007669"/>
    <property type="project" value="UniProtKB-SubCell"/>
</dbReference>